<feature type="domain" description="Glycosyl hydrolase family 32 N-terminal" evidence="5">
    <location>
        <begin position="7"/>
        <end position="295"/>
    </location>
</feature>
<evidence type="ECO:0000256" key="1">
    <source>
        <dbReference type="ARBA" id="ARBA00009902"/>
    </source>
</evidence>
<dbReference type="InterPro" id="IPR013148">
    <property type="entry name" value="Glyco_hydro_32_N"/>
</dbReference>
<gene>
    <name evidence="6" type="ORF">T9R20_02570</name>
</gene>
<proteinExistence type="inferred from homology"/>
<dbReference type="Pfam" id="PF00251">
    <property type="entry name" value="Glyco_hydro_32N"/>
    <property type="match status" value="1"/>
</dbReference>
<dbReference type="EC" id="3.2.1.26" evidence="2"/>
<keyword evidence="7" id="KW-1185">Reference proteome</keyword>
<dbReference type="Proteomes" id="UP001324533">
    <property type="component" value="Chromosome"/>
</dbReference>
<dbReference type="CDD" id="cd08996">
    <property type="entry name" value="GH32_FFase"/>
    <property type="match status" value="1"/>
</dbReference>
<dbReference type="RefSeq" id="WP_322410998.1">
    <property type="nucleotide sequence ID" value="NZ_CP139779.1"/>
</dbReference>
<keyword evidence="4" id="KW-0326">Glycosidase</keyword>
<keyword evidence="3 6" id="KW-0378">Hydrolase</keyword>
<evidence type="ECO:0000256" key="2">
    <source>
        <dbReference type="ARBA" id="ARBA00012758"/>
    </source>
</evidence>
<dbReference type="InterPro" id="IPR023296">
    <property type="entry name" value="Glyco_hydro_beta-prop_sf"/>
</dbReference>
<evidence type="ECO:0000259" key="5">
    <source>
        <dbReference type="Pfam" id="PF00251"/>
    </source>
</evidence>
<evidence type="ECO:0000313" key="7">
    <source>
        <dbReference type="Proteomes" id="UP001324533"/>
    </source>
</evidence>
<dbReference type="SMART" id="SM00640">
    <property type="entry name" value="Glyco_32"/>
    <property type="match status" value="1"/>
</dbReference>
<dbReference type="GO" id="GO:0016787">
    <property type="term" value="F:hydrolase activity"/>
    <property type="evidence" value="ECO:0007669"/>
    <property type="project" value="UniProtKB-KW"/>
</dbReference>
<sequence>MRPTFHFTANGWINDPHGITFDGDRYHVFFQYVPDSVVWSMNCSWGHASGRDLFSLAELPPALTPGDGDDGVWSGSLLVTDDGSPRILYTSVSSENPAIGRIRTATAKDEGWITWEKGAVVATAPEQLPVKVFRDPVIIPDEAGWRMLVGAGLAEKTAAALGFTSPDGATWVADGVVASRSSADRDPVWSGSMWECPQIVEIDGVHALIVSVWDEDELFDVVYALGDFDDGSFTPRSWGNLSHGPSPYAATTFRDAQDRPCLMFWLRGVEGDDWNGAHSLPYVITTVGDRLVLSPHPDLDRYHDAGAGGEAADILWPEHVHTTLTIRDRGVVALEINRVGQHLRVLSSENAHTLPWAGDVRVILDGPILEISSHAGVFAAPITPLSAGWELVGRGHELRRLRQHARA</sequence>
<dbReference type="InterPro" id="IPR001362">
    <property type="entry name" value="Glyco_hydro_32"/>
</dbReference>
<evidence type="ECO:0000313" key="6">
    <source>
        <dbReference type="EMBL" id="WQB70862.1"/>
    </source>
</evidence>
<comment type="similarity">
    <text evidence="1">Belongs to the glycosyl hydrolase 32 family.</text>
</comment>
<dbReference type="InterPro" id="IPR051214">
    <property type="entry name" value="GH32_Enzymes"/>
</dbReference>
<organism evidence="6 7">
    <name type="scientific">Microbacterium invictum</name>
    <dbReference type="NCBI Taxonomy" id="515415"/>
    <lineage>
        <taxon>Bacteria</taxon>
        <taxon>Bacillati</taxon>
        <taxon>Actinomycetota</taxon>
        <taxon>Actinomycetes</taxon>
        <taxon>Micrococcales</taxon>
        <taxon>Microbacteriaceae</taxon>
        <taxon>Microbacterium</taxon>
    </lineage>
</organism>
<protein>
    <recommendedName>
        <fullName evidence="2">beta-fructofuranosidase</fullName>
        <ecNumber evidence="2">3.2.1.26</ecNumber>
    </recommendedName>
</protein>
<dbReference type="PANTHER" id="PTHR43101">
    <property type="entry name" value="BETA-FRUCTOSIDASE"/>
    <property type="match status" value="1"/>
</dbReference>
<name>A0ABZ0VDH0_9MICO</name>
<evidence type="ECO:0000256" key="3">
    <source>
        <dbReference type="ARBA" id="ARBA00022801"/>
    </source>
</evidence>
<dbReference type="Gene3D" id="2.115.10.20">
    <property type="entry name" value="Glycosyl hydrolase domain, family 43"/>
    <property type="match status" value="1"/>
</dbReference>
<evidence type="ECO:0000256" key="4">
    <source>
        <dbReference type="ARBA" id="ARBA00023295"/>
    </source>
</evidence>
<dbReference type="SUPFAM" id="SSF75005">
    <property type="entry name" value="Arabinanase/levansucrase/invertase"/>
    <property type="match status" value="1"/>
</dbReference>
<reference evidence="6 7" key="1">
    <citation type="submission" date="2023-06" db="EMBL/GenBank/DDBJ databases">
        <title>Rock-solubilizing bacteria, Microbacterium invictum, promotes re-establishment of vegetation in rocky wasteland by accelerating rock bio-weathering and reshaping soil bacterial community.</title>
        <authorList>
            <person name="Liu C."/>
        </authorList>
    </citation>
    <scope>NUCLEOTIDE SEQUENCE [LARGE SCALE GENOMIC DNA]</scope>
    <source>
        <strain evidence="6 7">X-18</strain>
    </source>
</reference>
<dbReference type="EMBL" id="CP139779">
    <property type="protein sequence ID" value="WQB70862.1"/>
    <property type="molecule type" value="Genomic_DNA"/>
</dbReference>
<accession>A0ABZ0VDH0</accession>
<dbReference type="PANTHER" id="PTHR43101:SF1">
    <property type="entry name" value="BETA-FRUCTOSIDASE"/>
    <property type="match status" value="1"/>
</dbReference>